<dbReference type="Pfam" id="PF00528">
    <property type="entry name" value="BPD_transp_1"/>
    <property type="match status" value="1"/>
</dbReference>
<evidence type="ECO:0000256" key="2">
    <source>
        <dbReference type="ARBA" id="ARBA00007069"/>
    </source>
</evidence>
<dbReference type="Proteomes" id="UP000007383">
    <property type="component" value="Chromosome"/>
</dbReference>
<dbReference type="SUPFAM" id="SSF161098">
    <property type="entry name" value="MetI-like"/>
    <property type="match status" value="1"/>
</dbReference>
<evidence type="ECO:0000313" key="12">
    <source>
        <dbReference type="EMBL" id="AFG36733.1"/>
    </source>
</evidence>
<sequence>MADITPARYRQPGDRVFKAIIVTLSSGIILLAAGMAITLWLEAAPSFREFGYLSFLTETTWDPVARVHGALPFILGTLITSFAALALSLLPALGVAIFSAEYAPKWLSRIINALVDLLAAIPSVVIGLWAIFNFAPFMRDTFYLPIYMWAAENAEWMLPYLGAPSNYNLITASIILALMIIPYTVALSRDAIKLVPRDQREAAYALGATRWEVIRMSVLPYARSGIIAGVLLSLARGLGETMAVAMLIGNSNRVPFTLFGPAATMPSLIINEFREAVETLHYTSIMAVGFYLFLLTIAINLAASLIQRKLTTERRAM</sequence>
<evidence type="ECO:0000256" key="4">
    <source>
        <dbReference type="ARBA" id="ARBA00022475"/>
    </source>
</evidence>
<reference evidence="13" key="1">
    <citation type="journal article" date="2013" name="Stand. Genomic Sci.">
        <title>Complete genome sequence of the halophilic bacterium Spirochaeta africana type strain (Z-7692(T)) from the alkaline Lake Magadi in the East African Rift.</title>
        <authorList>
            <person name="Liolos K."/>
            <person name="Abt B."/>
            <person name="Scheuner C."/>
            <person name="Teshima H."/>
            <person name="Held B."/>
            <person name="Lapidus A."/>
            <person name="Nolan M."/>
            <person name="Lucas S."/>
            <person name="Deshpande S."/>
            <person name="Cheng J.F."/>
            <person name="Tapia R."/>
            <person name="Goodwin L.A."/>
            <person name="Pitluck S."/>
            <person name="Pagani I."/>
            <person name="Ivanova N."/>
            <person name="Mavromatis K."/>
            <person name="Mikhailova N."/>
            <person name="Huntemann M."/>
            <person name="Pati A."/>
            <person name="Chen A."/>
            <person name="Palaniappan K."/>
            <person name="Land M."/>
            <person name="Rohde M."/>
            <person name="Tindall B.J."/>
            <person name="Detter J.C."/>
            <person name="Goker M."/>
            <person name="Bristow J."/>
            <person name="Eisen J.A."/>
            <person name="Markowitz V."/>
            <person name="Hugenholtz P."/>
            <person name="Woyke T."/>
            <person name="Klenk H.P."/>
            <person name="Kyrpides N.C."/>
        </authorList>
    </citation>
    <scope>NUCLEOTIDE SEQUENCE</scope>
    <source>
        <strain evidence="13">ATCC 700263 / DSM 8902 / Z-7692</strain>
    </source>
</reference>
<feature type="transmembrane region" description="Helical" evidence="9">
    <location>
        <begin position="225"/>
        <end position="248"/>
    </location>
</feature>
<dbReference type="Gene3D" id="1.10.3720.10">
    <property type="entry name" value="MetI-like"/>
    <property type="match status" value="1"/>
</dbReference>
<dbReference type="InterPro" id="IPR000515">
    <property type="entry name" value="MetI-like"/>
</dbReference>
<dbReference type="GO" id="GO:0005886">
    <property type="term" value="C:plasma membrane"/>
    <property type="evidence" value="ECO:0007669"/>
    <property type="project" value="UniProtKB-SubCell"/>
</dbReference>
<keyword evidence="6 9" id="KW-0812">Transmembrane</keyword>
<evidence type="ECO:0000259" key="11">
    <source>
        <dbReference type="PROSITE" id="PS50928"/>
    </source>
</evidence>
<name>H9UGU0_SPIAZ</name>
<comment type="subcellular location">
    <subcellularLocation>
        <location evidence="1 9">Cell membrane</location>
        <topology evidence="1 9">Multi-pass membrane protein</topology>
    </subcellularLocation>
</comment>
<evidence type="ECO:0000256" key="5">
    <source>
        <dbReference type="ARBA" id="ARBA00022592"/>
    </source>
</evidence>
<keyword evidence="5 10" id="KW-0592">Phosphate transport</keyword>
<feature type="transmembrane region" description="Helical" evidence="9">
    <location>
        <begin position="167"/>
        <end position="187"/>
    </location>
</feature>
<dbReference type="GO" id="GO:0005315">
    <property type="term" value="F:phosphate transmembrane transporter activity"/>
    <property type="evidence" value="ECO:0007669"/>
    <property type="project" value="InterPro"/>
</dbReference>
<dbReference type="PANTHER" id="PTHR30425:SF1">
    <property type="entry name" value="PHOSPHATE TRANSPORT SYSTEM PERMEASE PROTEIN PSTC"/>
    <property type="match status" value="1"/>
</dbReference>
<gene>
    <name evidence="12" type="ordered locus">Spiaf_0633</name>
</gene>
<accession>H9UGU0</accession>
<comment type="similarity">
    <text evidence="2 10">Belongs to the binding-protein-dependent transport system permease family. CysTW subfamily.</text>
</comment>
<dbReference type="GO" id="GO:0006817">
    <property type="term" value="P:phosphate ion transport"/>
    <property type="evidence" value="ECO:0007669"/>
    <property type="project" value="UniProtKB-KW"/>
</dbReference>
<dbReference type="PROSITE" id="PS50928">
    <property type="entry name" value="ABC_TM1"/>
    <property type="match status" value="1"/>
</dbReference>
<feature type="transmembrane region" description="Helical" evidence="9">
    <location>
        <begin position="73"/>
        <end position="98"/>
    </location>
</feature>
<keyword evidence="13" id="KW-1185">Reference proteome</keyword>
<comment type="function">
    <text evidence="10">Part of the binding-protein-dependent transport system for phosphate; probably responsible for the translocation of the substrate across the membrane.</text>
</comment>
<dbReference type="OrthoDB" id="9807065at2"/>
<protein>
    <recommendedName>
        <fullName evidence="10">Phosphate transport system permease protein</fullName>
    </recommendedName>
</protein>
<dbReference type="STRING" id="889378.Spiaf_0633"/>
<dbReference type="HOGENOM" id="CLU_033621_1_3_12"/>
<proteinExistence type="inferred from homology"/>
<dbReference type="KEGG" id="sfc:Spiaf_0633"/>
<evidence type="ECO:0000256" key="7">
    <source>
        <dbReference type="ARBA" id="ARBA00022989"/>
    </source>
</evidence>
<dbReference type="RefSeq" id="WP_014454730.1">
    <property type="nucleotide sequence ID" value="NC_017098.1"/>
</dbReference>
<dbReference type="InterPro" id="IPR051124">
    <property type="entry name" value="Phosphate_Transport_Permease"/>
</dbReference>
<dbReference type="NCBIfam" id="TIGR02138">
    <property type="entry name" value="phosphate_pstC"/>
    <property type="match status" value="1"/>
</dbReference>
<dbReference type="AlphaFoldDB" id="H9UGU0"/>
<keyword evidence="3 9" id="KW-0813">Transport</keyword>
<dbReference type="eggNOG" id="COG0573">
    <property type="taxonomic scope" value="Bacteria"/>
</dbReference>
<dbReference type="EMBL" id="CP003282">
    <property type="protein sequence ID" value="AFG36733.1"/>
    <property type="molecule type" value="Genomic_DNA"/>
</dbReference>
<keyword evidence="4 10" id="KW-1003">Cell membrane</keyword>
<feature type="transmembrane region" description="Helical" evidence="9">
    <location>
        <begin position="20"/>
        <end position="41"/>
    </location>
</feature>
<keyword evidence="7 9" id="KW-1133">Transmembrane helix</keyword>
<evidence type="ECO:0000256" key="6">
    <source>
        <dbReference type="ARBA" id="ARBA00022692"/>
    </source>
</evidence>
<evidence type="ECO:0000256" key="1">
    <source>
        <dbReference type="ARBA" id="ARBA00004651"/>
    </source>
</evidence>
<feature type="transmembrane region" description="Helical" evidence="9">
    <location>
        <begin position="110"/>
        <end position="132"/>
    </location>
</feature>
<evidence type="ECO:0000256" key="9">
    <source>
        <dbReference type="RuleBase" id="RU363032"/>
    </source>
</evidence>
<keyword evidence="8 9" id="KW-0472">Membrane</keyword>
<evidence type="ECO:0000256" key="10">
    <source>
        <dbReference type="RuleBase" id="RU363054"/>
    </source>
</evidence>
<dbReference type="PANTHER" id="PTHR30425">
    <property type="entry name" value="PHOSPHATE TRANSPORT SYSTEM PERMEASE PROTEIN PST"/>
    <property type="match status" value="1"/>
</dbReference>
<organism evidence="12 13">
    <name type="scientific">Spirochaeta africana (strain ATCC 700263 / DSM 8902 / Z-7692)</name>
    <dbReference type="NCBI Taxonomy" id="889378"/>
    <lineage>
        <taxon>Bacteria</taxon>
        <taxon>Pseudomonadati</taxon>
        <taxon>Spirochaetota</taxon>
        <taxon>Spirochaetia</taxon>
        <taxon>Spirochaetales</taxon>
        <taxon>Spirochaetaceae</taxon>
        <taxon>Spirochaeta</taxon>
    </lineage>
</organism>
<evidence type="ECO:0000256" key="3">
    <source>
        <dbReference type="ARBA" id="ARBA00022448"/>
    </source>
</evidence>
<dbReference type="InterPro" id="IPR011864">
    <property type="entry name" value="Phosphate_PstC"/>
</dbReference>
<evidence type="ECO:0000256" key="8">
    <source>
        <dbReference type="ARBA" id="ARBA00023136"/>
    </source>
</evidence>
<dbReference type="PATRIC" id="fig|889378.3.peg.644"/>
<feature type="domain" description="ABC transmembrane type-1" evidence="11">
    <location>
        <begin position="74"/>
        <end position="303"/>
    </location>
</feature>
<dbReference type="InterPro" id="IPR035906">
    <property type="entry name" value="MetI-like_sf"/>
</dbReference>
<feature type="transmembrane region" description="Helical" evidence="9">
    <location>
        <begin position="282"/>
        <end position="306"/>
    </location>
</feature>
<dbReference type="CDD" id="cd06261">
    <property type="entry name" value="TM_PBP2"/>
    <property type="match status" value="1"/>
</dbReference>
<evidence type="ECO:0000313" key="13">
    <source>
        <dbReference type="Proteomes" id="UP000007383"/>
    </source>
</evidence>